<dbReference type="OrthoDB" id="5631at2"/>
<sequence length="78" mass="8371">MVKEIERVGIPVTQICAVVDIAGSVGASRILRGFAITCPVGNPNLSPADEKACRRRYVEKALEMLTIPGQPGHVEDLL</sequence>
<organism evidence="2 3">
    <name type="scientific">Cloacibacillus porcorum</name>
    <dbReference type="NCBI Taxonomy" id="1197717"/>
    <lineage>
        <taxon>Bacteria</taxon>
        <taxon>Thermotogati</taxon>
        <taxon>Synergistota</taxon>
        <taxon>Synergistia</taxon>
        <taxon>Synergistales</taxon>
        <taxon>Synergistaceae</taxon>
        <taxon>Cloacibacillus</taxon>
    </lineage>
</organism>
<keyword evidence="1" id="KW-0560">Oxidoreductase</keyword>
<dbReference type="EMBL" id="CP016757">
    <property type="protein sequence ID" value="ANZ45661.1"/>
    <property type="molecule type" value="Genomic_DNA"/>
</dbReference>
<dbReference type="Proteomes" id="UP000093044">
    <property type="component" value="Chromosome"/>
</dbReference>
<dbReference type="AlphaFoldDB" id="A0A1B2I6Q3"/>
<gene>
    <name evidence="2" type="ORF">BED41_11585</name>
</gene>
<proteinExistence type="predicted"/>
<dbReference type="InterPro" id="IPR010187">
    <property type="entry name" value="Various_sel_PB"/>
</dbReference>
<dbReference type="KEGG" id="cpor:BED41_11585"/>
<reference evidence="2" key="1">
    <citation type="submission" date="2016-08" db="EMBL/GenBank/DDBJ databases">
        <title>Complete genome of Cloacibacillus porcorum.</title>
        <authorList>
            <person name="Looft T."/>
            <person name="Bayles D.O."/>
            <person name="Alt D.P."/>
        </authorList>
    </citation>
    <scope>NUCLEOTIDE SEQUENCE [LARGE SCALE GENOMIC DNA]</scope>
    <source>
        <strain evidence="2">CL-84</strain>
    </source>
</reference>
<protein>
    <submittedName>
        <fullName evidence="2">Glycine reductase</fullName>
    </submittedName>
</protein>
<evidence type="ECO:0000313" key="2">
    <source>
        <dbReference type="EMBL" id="ANZ45661.1"/>
    </source>
</evidence>
<dbReference type="NCBIfam" id="TIGR01918">
    <property type="entry name" value="various_sel_PB"/>
    <property type="match status" value="1"/>
</dbReference>
<keyword evidence="3" id="KW-1185">Reference proteome</keyword>
<dbReference type="STRING" id="1197717.BED41_11585"/>
<accession>A0A1B2I6Q3</accession>
<evidence type="ECO:0000313" key="3">
    <source>
        <dbReference type="Proteomes" id="UP000093044"/>
    </source>
</evidence>
<evidence type="ECO:0000256" key="1">
    <source>
        <dbReference type="ARBA" id="ARBA00023002"/>
    </source>
</evidence>
<dbReference type="GO" id="GO:0050485">
    <property type="term" value="F:oxidoreductase activity, acting on X-H and Y-H to form an X-Y bond, with a disulfide as acceptor"/>
    <property type="evidence" value="ECO:0007669"/>
    <property type="project" value="InterPro"/>
</dbReference>
<name>A0A1B2I6Q3_9BACT</name>